<dbReference type="EMBL" id="JAVIZN010000002">
    <property type="protein sequence ID" value="MDR6205375.1"/>
    <property type="molecule type" value="Genomic_DNA"/>
</dbReference>
<dbReference type="Pfam" id="PF13455">
    <property type="entry name" value="MUG113"/>
    <property type="match status" value="1"/>
</dbReference>
<name>A0ABD5CJG6_9BURK</name>
<dbReference type="InterPro" id="IPR018306">
    <property type="entry name" value="Phage_T5_Orf172_DNA-bd"/>
</dbReference>
<organism evidence="3 4">
    <name type="scientific">Paraburkholderia graminis</name>
    <dbReference type="NCBI Taxonomy" id="60548"/>
    <lineage>
        <taxon>Bacteria</taxon>
        <taxon>Pseudomonadati</taxon>
        <taxon>Pseudomonadota</taxon>
        <taxon>Betaproteobacteria</taxon>
        <taxon>Burkholderiales</taxon>
        <taxon>Burkholderiaceae</taxon>
        <taxon>Paraburkholderia</taxon>
    </lineage>
</organism>
<dbReference type="InterPro" id="IPR025280">
    <property type="entry name" value="SNIPE"/>
</dbReference>
<evidence type="ECO:0000259" key="2">
    <source>
        <dbReference type="SMART" id="SM00974"/>
    </source>
</evidence>
<evidence type="ECO:0000313" key="3">
    <source>
        <dbReference type="EMBL" id="MDR6205375.1"/>
    </source>
</evidence>
<protein>
    <submittedName>
        <fullName evidence="3">Chromosome segregation ATPase</fullName>
    </submittedName>
</protein>
<dbReference type="Proteomes" id="UP001245184">
    <property type="component" value="Unassembled WGS sequence"/>
</dbReference>
<gene>
    <name evidence="3" type="ORF">QF025_004095</name>
</gene>
<evidence type="ECO:0000256" key="1">
    <source>
        <dbReference type="SAM" id="Coils"/>
    </source>
</evidence>
<sequence length="562" mass="62995">MLTSVILFIALVVLIWRYGVASKALSSLRKDAADLTLRFNALRAAKEETDSENAQQVATLQQKLSATEADRDSLSRFVDVRDTAAEAEGIRSEAAQILASAQVSATEALAAAQQEASRLITDAQADTKQKRGEAEQMVSRASLQAAKVIEDARERAEEIAGDALRALEDADRLTATVAAMKNLIDGYGDAYIIPAQSLLDQLADGYSHTEGGKQLKVARDYSRLMAAQNRAADCDYAEAHRRETAIKFVVDAFNGKTDSILSRAKVDNFGTLQQEIRDAAAIVNQNGAAFRKARIQKEYVDARIEELVWAVRTHELREREKEEQRQIREQMREEEKARREYERAMRDAAKEEELIRRAMERAQGQIARATEEQKVQFEAQLTELAEKLRQAEEKNQRALSMAQQTKAGHVYIISNVGSFGEHVYKVGLTRRLEPMDRVRELGDASVPFAFDVHAMIWSENAPDLEKTLHRKFVEAQVNKVNPRKEFFRVGLADLRATVEDMGLNVAWTMAAGAAEYRESLAIGRQIESDPELRNKWFQQQIAYEAALGHEEDVVVEAQALIT</sequence>
<dbReference type="SMART" id="SM00974">
    <property type="entry name" value="T5orf172"/>
    <property type="match status" value="1"/>
</dbReference>
<evidence type="ECO:0000313" key="4">
    <source>
        <dbReference type="Proteomes" id="UP001245184"/>
    </source>
</evidence>
<dbReference type="Pfam" id="PF13250">
    <property type="entry name" value="SNIPE"/>
    <property type="match status" value="1"/>
</dbReference>
<comment type="caution">
    <text evidence="3">The sequence shown here is derived from an EMBL/GenBank/DDBJ whole genome shotgun (WGS) entry which is preliminary data.</text>
</comment>
<feature type="coiled-coil region" evidence="1">
    <location>
        <begin position="313"/>
        <end position="401"/>
    </location>
</feature>
<proteinExistence type="predicted"/>
<keyword evidence="1" id="KW-0175">Coiled coil</keyword>
<feature type="domain" description="Bacteriophage T5 Orf172 DNA-binding" evidence="2">
    <location>
        <begin position="418"/>
        <end position="501"/>
    </location>
</feature>
<reference evidence="3 4" key="1">
    <citation type="submission" date="2023-08" db="EMBL/GenBank/DDBJ databases">
        <title>Genome sequencing of plant associated microbes to promote plant fitness in Sorghum bicolor and Oryza sativa.</title>
        <authorList>
            <person name="Coleman-Derr D."/>
        </authorList>
    </citation>
    <scope>NUCLEOTIDE SEQUENCE [LARGE SCALE GENOMIC DNA]</scope>
    <source>
        <strain evidence="3 4">SLBN-33</strain>
    </source>
</reference>
<accession>A0ABD5CJG6</accession>
<dbReference type="AlphaFoldDB" id="A0ABD5CJG6"/>
<dbReference type="RefSeq" id="WP_310033071.1">
    <property type="nucleotide sequence ID" value="NZ_JAVIZN010000002.1"/>
</dbReference>